<protein>
    <submittedName>
        <fullName evidence="1">Uncharacterized protein</fullName>
    </submittedName>
</protein>
<organism evidence="1 2">
    <name type="scientific">Sistotremastrum niveocremeum HHB9708</name>
    <dbReference type="NCBI Taxonomy" id="1314777"/>
    <lineage>
        <taxon>Eukaryota</taxon>
        <taxon>Fungi</taxon>
        <taxon>Dikarya</taxon>
        <taxon>Basidiomycota</taxon>
        <taxon>Agaricomycotina</taxon>
        <taxon>Agaricomycetes</taxon>
        <taxon>Sistotremastrales</taxon>
        <taxon>Sistotremastraceae</taxon>
        <taxon>Sertulicium</taxon>
        <taxon>Sertulicium niveocremeum</taxon>
    </lineage>
</organism>
<accession>A0A164WGX9</accession>
<evidence type="ECO:0000313" key="1">
    <source>
        <dbReference type="EMBL" id="KZS95035.1"/>
    </source>
</evidence>
<proteinExistence type="predicted"/>
<dbReference type="AlphaFoldDB" id="A0A164WGX9"/>
<name>A0A164WGX9_9AGAM</name>
<gene>
    <name evidence="1" type="ORF">SISNIDRAFT_464709</name>
</gene>
<keyword evidence="2" id="KW-1185">Reference proteome</keyword>
<evidence type="ECO:0000313" key="2">
    <source>
        <dbReference type="Proteomes" id="UP000076722"/>
    </source>
</evidence>
<dbReference type="EMBL" id="KV419402">
    <property type="protein sequence ID" value="KZS95035.1"/>
    <property type="molecule type" value="Genomic_DNA"/>
</dbReference>
<reference evidence="1 2" key="1">
    <citation type="journal article" date="2016" name="Mol. Biol. Evol.">
        <title>Comparative Genomics of Early-Diverging Mushroom-Forming Fungi Provides Insights into the Origins of Lignocellulose Decay Capabilities.</title>
        <authorList>
            <person name="Nagy L.G."/>
            <person name="Riley R."/>
            <person name="Tritt A."/>
            <person name="Adam C."/>
            <person name="Daum C."/>
            <person name="Floudas D."/>
            <person name="Sun H."/>
            <person name="Yadav J.S."/>
            <person name="Pangilinan J."/>
            <person name="Larsson K.H."/>
            <person name="Matsuura K."/>
            <person name="Barry K."/>
            <person name="Labutti K."/>
            <person name="Kuo R."/>
            <person name="Ohm R.A."/>
            <person name="Bhattacharya S.S."/>
            <person name="Shirouzu T."/>
            <person name="Yoshinaga Y."/>
            <person name="Martin F.M."/>
            <person name="Grigoriev I.V."/>
            <person name="Hibbett D.S."/>
        </authorList>
    </citation>
    <scope>NUCLEOTIDE SEQUENCE [LARGE SCALE GENOMIC DNA]</scope>
    <source>
        <strain evidence="1 2">HHB9708</strain>
    </source>
</reference>
<sequence>MATAPKDNRYIGRSERIARRMQSTNDPQLKAKIYLEPVVGTVAKRVQRKIGGMNPENPIVTLWQRSPNPEKALRRAKRQALRYPPDPEVTFSRDVKSLFTLMEEIILNSLLDILERQDRNLRSAQLPDSLGKGSLSRPRIVSARLDTIPEEEGSIMEEAILGGMEKLWDISTKPLEPFATAAEIWALRDVLVDPHDLVRDRPAEVA</sequence>
<dbReference type="Proteomes" id="UP000076722">
    <property type="component" value="Unassembled WGS sequence"/>
</dbReference>